<evidence type="ECO:0000313" key="2">
    <source>
        <dbReference type="Proteomes" id="UP000887116"/>
    </source>
</evidence>
<dbReference type="EMBL" id="BMAO01014579">
    <property type="protein sequence ID" value="GFQ95843.1"/>
    <property type="molecule type" value="Genomic_DNA"/>
</dbReference>
<gene>
    <name evidence="1" type="ORF">TNCT_268751</name>
</gene>
<accession>A0A8X6G527</accession>
<proteinExistence type="predicted"/>
<organism evidence="1 2">
    <name type="scientific">Trichonephila clavata</name>
    <name type="common">Joro spider</name>
    <name type="synonym">Nephila clavata</name>
    <dbReference type="NCBI Taxonomy" id="2740835"/>
    <lineage>
        <taxon>Eukaryota</taxon>
        <taxon>Metazoa</taxon>
        <taxon>Ecdysozoa</taxon>
        <taxon>Arthropoda</taxon>
        <taxon>Chelicerata</taxon>
        <taxon>Arachnida</taxon>
        <taxon>Araneae</taxon>
        <taxon>Araneomorphae</taxon>
        <taxon>Entelegynae</taxon>
        <taxon>Araneoidea</taxon>
        <taxon>Nephilidae</taxon>
        <taxon>Trichonephila</taxon>
    </lineage>
</organism>
<dbReference type="Proteomes" id="UP000887116">
    <property type="component" value="Unassembled WGS sequence"/>
</dbReference>
<protein>
    <submittedName>
        <fullName evidence="1">Uncharacterized protein</fullName>
    </submittedName>
</protein>
<name>A0A8X6G527_TRICU</name>
<reference evidence="1" key="1">
    <citation type="submission" date="2020-07" db="EMBL/GenBank/DDBJ databases">
        <title>Multicomponent nature underlies the extraordinary mechanical properties of spider dragline silk.</title>
        <authorList>
            <person name="Kono N."/>
            <person name="Nakamura H."/>
            <person name="Mori M."/>
            <person name="Yoshida Y."/>
            <person name="Ohtoshi R."/>
            <person name="Malay A.D."/>
            <person name="Moran D.A.P."/>
            <person name="Tomita M."/>
            <person name="Numata K."/>
            <person name="Arakawa K."/>
        </authorList>
    </citation>
    <scope>NUCLEOTIDE SEQUENCE</scope>
</reference>
<evidence type="ECO:0000313" key="1">
    <source>
        <dbReference type="EMBL" id="GFQ95843.1"/>
    </source>
</evidence>
<sequence length="105" mass="12358">MIFVQLRLSYLSQFFLETCFQRQKVKCLQNSGNDPGVKDAQLSKLLSHSCSGSSWFLRKYERQQESWNVPRKLYTYLYVKVSSTYQERNLLNLSFNEAGTKIMTL</sequence>
<comment type="caution">
    <text evidence="1">The sequence shown here is derived from an EMBL/GenBank/DDBJ whole genome shotgun (WGS) entry which is preliminary data.</text>
</comment>
<dbReference type="AlphaFoldDB" id="A0A8X6G527"/>
<keyword evidence="2" id="KW-1185">Reference proteome</keyword>